<name>A0A2A9NTQ0_9AGAR</name>
<organism evidence="8 9">
    <name type="scientific">Amanita thiersii Skay4041</name>
    <dbReference type="NCBI Taxonomy" id="703135"/>
    <lineage>
        <taxon>Eukaryota</taxon>
        <taxon>Fungi</taxon>
        <taxon>Dikarya</taxon>
        <taxon>Basidiomycota</taxon>
        <taxon>Agaricomycotina</taxon>
        <taxon>Agaricomycetes</taxon>
        <taxon>Agaricomycetidae</taxon>
        <taxon>Agaricales</taxon>
        <taxon>Pluteineae</taxon>
        <taxon>Amanitaceae</taxon>
        <taxon>Amanita</taxon>
    </lineage>
</organism>
<dbReference type="SUPFAM" id="SSF103473">
    <property type="entry name" value="MFS general substrate transporter"/>
    <property type="match status" value="1"/>
</dbReference>
<proteinExistence type="predicted"/>
<sequence length="428" mass="46864">MAEPVAMMSILAYITQLVSELDITGGDQRKVGYYVGIIVSVFYATQSIMTLQWSSASDHVGRKPILLLGLLGSMASMLLFGLSRTFLGLVFSQCLAGFFGGNIGVLRSALGDITDSTNRVEGFTILPVFWSVGEIIGPILGGYLARPHKRFPETFTINFWVEYPYFLPCAAVAGILLLSFLVTVVCFKETAPSQSRVHVCGNDGSISMHIDKPLPFRDILVYPVLISVANYGTLSFLSIILLALLPLFLGMPTRLGGMGASSAVIGDVLSFVGALDGILQFFCFAWMVRRFGERWVFIIAMSTFPIIFALFPILSIVLKNNGSTWFTWTLLVILLVLRTLRETGFNCIFLYITAAAPNKRSLGFTNGLAQTTVAFLRAVGPALSTSLFSWSMEKNLLGGYAVYVLLFLCACSVLPLAARLPERPWENE</sequence>
<keyword evidence="4 6" id="KW-1133">Transmembrane helix</keyword>
<feature type="transmembrane region" description="Helical" evidence="6">
    <location>
        <begin position="268"/>
        <end position="288"/>
    </location>
</feature>
<comment type="subcellular location">
    <subcellularLocation>
        <location evidence="1">Membrane</location>
        <topology evidence="1">Multi-pass membrane protein</topology>
    </subcellularLocation>
</comment>
<evidence type="ECO:0000313" key="8">
    <source>
        <dbReference type="EMBL" id="PFH51080.1"/>
    </source>
</evidence>
<gene>
    <name evidence="8" type="ORF">AMATHDRAFT_59769</name>
</gene>
<dbReference type="Pfam" id="PF07690">
    <property type="entry name" value="MFS_1"/>
    <property type="match status" value="1"/>
</dbReference>
<evidence type="ECO:0000256" key="2">
    <source>
        <dbReference type="ARBA" id="ARBA00022448"/>
    </source>
</evidence>
<keyword evidence="5 6" id="KW-0472">Membrane</keyword>
<keyword evidence="9" id="KW-1185">Reference proteome</keyword>
<dbReference type="PANTHER" id="PTHR23504:SF15">
    <property type="entry name" value="MAJOR FACILITATOR SUPERFAMILY (MFS) PROFILE DOMAIN-CONTAINING PROTEIN"/>
    <property type="match status" value="1"/>
</dbReference>
<keyword evidence="3 6" id="KW-0812">Transmembrane</keyword>
<feature type="transmembrane region" description="Helical" evidence="6">
    <location>
        <begin position="165"/>
        <end position="187"/>
    </location>
</feature>
<feature type="transmembrane region" description="Helical" evidence="6">
    <location>
        <begin position="122"/>
        <end position="145"/>
    </location>
</feature>
<feature type="transmembrane region" description="Helical" evidence="6">
    <location>
        <begin position="219"/>
        <end position="248"/>
    </location>
</feature>
<reference evidence="8 9" key="1">
    <citation type="submission" date="2014-02" db="EMBL/GenBank/DDBJ databases">
        <title>Transposable element dynamics among asymbiotic and ectomycorrhizal Amanita fungi.</title>
        <authorList>
            <consortium name="DOE Joint Genome Institute"/>
            <person name="Hess J."/>
            <person name="Skrede I."/>
            <person name="Wolfe B."/>
            <person name="LaButti K."/>
            <person name="Ohm R.A."/>
            <person name="Grigoriev I.V."/>
            <person name="Pringle A."/>
        </authorList>
    </citation>
    <scope>NUCLEOTIDE SEQUENCE [LARGE SCALE GENOMIC DNA]</scope>
    <source>
        <strain evidence="8 9">SKay4041</strain>
    </source>
</reference>
<evidence type="ECO:0000259" key="7">
    <source>
        <dbReference type="PROSITE" id="PS50850"/>
    </source>
</evidence>
<evidence type="ECO:0000313" key="9">
    <source>
        <dbReference type="Proteomes" id="UP000242287"/>
    </source>
</evidence>
<dbReference type="InterPro" id="IPR011701">
    <property type="entry name" value="MFS"/>
</dbReference>
<accession>A0A2A9NTQ0</accession>
<feature type="domain" description="Major facilitator superfamily (MFS) profile" evidence="7">
    <location>
        <begin position="1"/>
        <end position="424"/>
    </location>
</feature>
<evidence type="ECO:0000256" key="5">
    <source>
        <dbReference type="ARBA" id="ARBA00023136"/>
    </source>
</evidence>
<feature type="transmembrane region" description="Helical" evidence="6">
    <location>
        <begin position="31"/>
        <end position="53"/>
    </location>
</feature>
<evidence type="ECO:0000256" key="3">
    <source>
        <dbReference type="ARBA" id="ARBA00022692"/>
    </source>
</evidence>
<dbReference type="AlphaFoldDB" id="A0A2A9NTQ0"/>
<feature type="transmembrane region" description="Helical" evidence="6">
    <location>
        <begin position="361"/>
        <end position="380"/>
    </location>
</feature>
<dbReference type="PRINTS" id="PR01035">
    <property type="entry name" value="TCRTETA"/>
</dbReference>
<dbReference type="InterPro" id="IPR001958">
    <property type="entry name" value="Tet-R_TetA/multi-R_MdtG-like"/>
</dbReference>
<evidence type="ECO:0000256" key="1">
    <source>
        <dbReference type="ARBA" id="ARBA00004141"/>
    </source>
</evidence>
<dbReference type="EMBL" id="KZ301992">
    <property type="protein sequence ID" value="PFH51080.1"/>
    <property type="molecule type" value="Genomic_DNA"/>
</dbReference>
<dbReference type="PANTHER" id="PTHR23504">
    <property type="entry name" value="MAJOR FACILITATOR SUPERFAMILY DOMAIN-CONTAINING PROTEIN 10"/>
    <property type="match status" value="1"/>
</dbReference>
<dbReference type="Proteomes" id="UP000242287">
    <property type="component" value="Unassembled WGS sequence"/>
</dbReference>
<dbReference type="Gene3D" id="1.20.1250.20">
    <property type="entry name" value="MFS general substrate transporter like domains"/>
    <property type="match status" value="1"/>
</dbReference>
<dbReference type="PROSITE" id="PS50850">
    <property type="entry name" value="MFS"/>
    <property type="match status" value="1"/>
</dbReference>
<feature type="transmembrane region" description="Helical" evidence="6">
    <location>
        <begin position="295"/>
        <end position="317"/>
    </location>
</feature>
<feature type="transmembrane region" description="Helical" evidence="6">
    <location>
        <begin position="400"/>
        <end position="418"/>
    </location>
</feature>
<dbReference type="InterPro" id="IPR020846">
    <property type="entry name" value="MFS_dom"/>
</dbReference>
<dbReference type="InterPro" id="IPR036259">
    <property type="entry name" value="MFS_trans_sf"/>
</dbReference>
<evidence type="ECO:0000256" key="6">
    <source>
        <dbReference type="SAM" id="Phobius"/>
    </source>
</evidence>
<evidence type="ECO:0000256" key="4">
    <source>
        <dbReference type="ARBA" id="ARBA00022989"/>
    </source>
</evidence>
<dbReference type="GO" id="GO:0022857">
    <property type="term" value="F:transmembrane transporter activity"/>
    <property type="evidence" value="ECO:0007669"/>
    <property type="project" value="InterPro"/>
</dbReference>
<keyword evidence="2" id="KW-0813">Transport</keyword>
<protein>
    <recommendedName>
        <fullName evidence="7">Major facilitator superfamily (MFS) profile domain-containing protein</fullName>
    </recommendedName>
</protein>
<feature type="transmembrane region" description="Helical" evidence="6">
    <location>
        <begin position="65"/>
        <end position="83"/>
    </location>
</feature>
<feature type="transmembrane region" description="Helical" evidence="6">
    <location>
        <begin position="323"/>
        <end position="340"/>
    </location>
</feature>
<dbReference type="OrthoDB" id="419616at2759"/>
<dbReference type="GO" id="GO:0016020">
    <property type="term" value="C:membrane"/>
    <property type="evidence" value="ECO:0007669"/>
    <property type="project" value="UniProtKB-SubCell"/>
</dbReference>